<evidence type="ECO:0000313" key="2">
    <source>
        <dbReference type="Proteomes" id="UP001234989"/>
    </source>
</evidence>
<sequence>MTPFKALYERRCRSSIGWFDAFEVRLWGIDLFRESLEKIKFIQLRAGSNNMQNRRSRK</sequence>
<keyword evidence="2" id="KW-1185">Reference proteome</keyword>
<reference evidence="1" key="1">
    <citation type="submission" date="2023-08" db="EMBL/GenBank/DDBJ databases">
        <title>A de novo genome assembly of Solanum verrucosum Schlechtendal, a Mexican diploid species geographically isolated from the other diploid A-genome species in potato relatives.</title>
        <authorList>
            <person name="Hosaka K."/>
        </authorList>
    </citation>
    <scope>NUCLEOTIDE SEQUENCE</scope>
    <source>
        <tissue evidence="1">Young leaves</tissue>
    </source>
</reference>
<gene>
    <name evidence="1" type="ORF">MTR67_018892</name>
</gene>
<name>A0AAF0TLZ3_SOLVR</name>
<evidence type="ECO:0000313" key="1">
    <source>
        <dbReference type="EMBL" id="WMV25507.1"/>
    </source>
</evidence>
<dbReference type="EMBL" id="CP133615">
    <property type="protein sequence ID" value="WMV25507.1"/>
    <property type="molecule type" value="Genomic_DNA"/>
</dbReference>
<accession>A0AAF0TLZ3</accession>
<protein>
    <submittedName>
        <fullName evidence="1">Uncharacterized protein</fullName>
    </submittedName>
</protein>
<dbReference type="AlphaFoldDB" id="A0AAF0TLZ3"/>
<organism evidence="1 2">
    <name type="scientific">Solanum verrucosum</name>
    <dbReference type="NCBI Taxonomy" id="315347"/>
    <lineage>
        <taxon>Eukaryota</taxon>
        <taxon>Viridiplantae</taxon>
        <taxon>Streptophyta</taxon>
        <taxon>Embryophyta</taxon>
        <taxon>Tracheophyta</taxon>
        <taxon>Spermatophyta</taxon>
        <taxon>Magnoliopsida</taxon>
        <taxon>eudicotyledons</taxon>
        <taxon>Gunneridae</taxon>
        <taxon>Pentapetalae</taxon>
        <taxon>asterids</taxon>
        <taxon>lamiids</taxon>
        <taxon>Solanales</taxon>
        <taxon>Solanaceae</taxon>
        <taxon>Solanoideae</taxon>
        <taxon>Solaneae</taxon>
        <taxon>Solanum</taxon>
    </lineage>
</organism>
<proteinExistence type="predicted"/>
<dbReference type="Proteomes" id="UP001234989">
    <property type="component" value="Chromosome 4"/>
</dbReference>